<dbReference type="InterPro" id="IPR003599">
    <property type="entry name" value="Ig_sub"/>
</dbReference>
<evidence type="ECO:0000256" key="1">
    <source>
        <dbReference type="ARBA" id="ARBA00022859"/>
    </source>
</evidence>
<keyword evidence="3" id="KW-1280">Immunoglobulin</keyword>
<dbReference type="Gene3D" id="2.60.40.10">
    <property type="entry name" value="Immunoglobulins"/>
    <property type="match status" value="1"/>
</dbReference>
<evidence type="ECO:0000259" key="4">
    <source>
        <dbReference type="PROSITE" id="PS50835"/>
    </source>
</evidence>
<dbReference type="GeneTree" id="ENSGT01050000244936"/>
<dbReference type="InterPro" id="IPR007110">
    <property type="entry name" value="Ig-like_dom"/>
</dbReference>
<dbReference type="PANTHER" id="PTHR23266">
    <property type="entry name" value="IMMUNOGLOBULIN HEAVY CHAIN"/>
    <property type="match status" value="1"/>
</dbReference>
<dbReference type="PROSITE" id="PS50835">
    <property type="entry name" value="IG_LIKE"/>
    <property type="match status" value="1"/>
</dbReference>
<keyword evidence="6" id="KW-1185">Reference proteome</keyword>
<keyword evidence="1" id="KW-0391">Immunity</keyword>
<evidence type="ECO:0000256" key="2">
    <source>
        <dbReference type="ARBA" id="ARBA00023130"/>
    </source>
</evidence>
<dbReference type="Proteomes" id="UP000694559">
    <property type="component" value="Unplaced"/>
</dbReference>
<dbReference type="SMART" id="SM00409">
    <property type="entry name" value="IG"/>
    <property type="match status" value="1"/>
</dbReference>
<dbReference type="OrthoDB" id="8865476at2759"/>
<evidence type="ECO:0000256" key="3">
    <source>
        <dbReference type="ARBA" id="ARBA00043265"/>
    </source>
</evidence>
<dbReference type="InterPro" id="IPR036179">
    <property type="entry name" value="Ig-like_dom_sf"/>
</dbReference>
<name>A0A8C6X5R6_NAJNA</name>
<organism evidence="5 6">
    <name type="scientific">Naja naja</name>
    <name type="common">Indian cobra</name>
    <dbReference type="NCBI Taxonomy" id="35670"/>
    <lineage>
        <taxon>Eukaryota</taxon>
        <taxon>Metazoa</taxon>
        <taxon>Chordata</taxon>
        <taxon>Craniata</taxon>
        <taxon>Vertebrata</taxon>
        <taxon>Euteleostomi</taxon>
        <taxon>Lepidosauria</taxon>
        <taxon>Squamata</taxon>
        <taxon>Bifurcata</taxon>
        <taxon>Unidentata</taxon>
        <taxon>Episquamata</taxon>
        <taxon>Toxicofera</taxon>
        <taxon>Serpentes</taxon>
        <taxon>Colubroidea</taxon>
        <taxon>Elapidae</taxon>
        <taxon>Elapinae</taxon>
        <taxon>Naja</taxon>
    </lineage>
</organism>
<dbReference type="AlphaFoldDB" id="A0A8C6X5R6"/>
<evidence type="ECO:0000313" key="5">
    <source>
        <dbReference type="Ensembl" id="ENSNNAP00000009372.1"/>
    </source>
</evidence>
<dbReference type="SUPFAM" id="SSF48726">
    <property type="entry name" value="Immunoglobulin"/>
    <property type="match status" value="1"/>
</dbReference>
<feature type="domain" description="Ig-like" evidence="4">
    <location>
        <begin position="51"/>
        <end position="157"/>
    </location>
</feature>
<proteinExistence type="predicted"/>
<protein>
    <recommendedName>
        <fullName evidence="4">Ig-like domain-containing protein</fullName>
    </recommendedName>
</protein>
<evidence type="ECO:0000313" key="6">
    <source>
        <dbReference type="Proteomes" id="UP000694559"/>
    </source>
</evidence>
<dbReference type="InterPro" id="IPR013106">
    <property type="entry name" value="Ig_V-set"/>
</dbReference>
<reference evidence="5" key="1">
    <citation type="submission" date="2025-08" db="UniProtKB">
        <authorList>
            <consortium name="Ensembl"/>
        </authorList>
    </citation>
    <scope>IDENTIFICATION</scope>
</reference>
<keyword evidence="2" id="KW-1064">Adaptive immunity</keyword>
<accession>A0A8C6X5R6</accession>
<dbReference type="Pfam" id="PF07686">
    <property type="entry name" value="V-set"/>
    <property type="match status" value="1"/>
</dbReference>
<dbReference type="GO" id="GO:0019814">
    <property type="term" value="C:immunoglobulin complex"/>
    <property type="evidence" value="ECO:0007669"/>
    <property type="project" value="UniProtKB-KW"/>
</dbReference>
<reference evidence="5" key="2">
    <citation type="submission" date="2025-09" db="UniProtKB">
        <authorList>
            <consortium name="Ensembl"/>
        </authorList>
    </citation>
    <scope>IDENTIFICATION</scope>
</reference>
<dbReference type="SMART" id="SM00406">
    <property type="entry name" value="IGv"/>
    <property type="match status" value="1"/>
</dbReference>
<dbReference type="Ensembl" id="ENSNNAT00000009827.1">
    <property type="protein sequence ID" value="ENSNNAP00000009372.1"/>
    <property type="gene ID" value="ENSNNAG00000006268.1"/>
</dbReference>
<dbReference type="InterPro" id="IPR050199">
    <property type="entry name" value="IgHV"/>
</dbReference>
<dbReference type="GO" id="GO:0002250">
    <property type="term" value="P:adaptive immune response"/>
    <property type="evidence" value="ECO:0007669"/>
    <property type="project" value="UniProtKB-KW"/>
</dbReference>
<dbReference type="GO" id="GO:0005576">
    <property type="term" value="C:extracellular region"/>
    <property type="evidence" value="ECO:0007669"/>
    <property type="project" value="UniProtKB-ARBA"/>
</dbReference>
<sequence length="182" mass="20751">MVNVWNTLPDSVVSSPNPKNFNLRLSTIDLTPFLRELFTNSCCVIFLDVHSNVQLVESGPGIVSPGGSFRLTCKVTEESIENIYLAWIRQAPGKGLEWVADIAPRNRLEWLARMGTSLIYYSDKIKEHFTIFRDNSCSQLHLQINNLKPEDMAVYYCARDTVRGRESKARQELPLPLNNYSN</sequence>
<dbReference type="InterPro" id="IPR013783">
    <property type="entry name" value="Ig-like_fold"/>
</dbReference>